<comment type="caution">
    <text evidence="1">The sequence shown here is derived from an EMBL/GenBank/DDBJ whole genome shotgun (WGS) entry which is preliminary data.</text>
</comment>
<dbReference type="SUPFAM" id="SSF52402">
    <property type="entry name" value="Adenine nucleotide alpha hydrolases-like"/>
    <property type="match status" value="1"/>
</dbReference>
<dbReference type="Proteomes" id="UP000446657">
    <property type="component" value="Unassembled WGS sequence"/>
</dbReference>
<dbReference type="RefSeq" id="WP_087308395.1">
    <property type="nucleotide sequence ID" value="NZ_WNAK01000003.1"/>
</dbReference>
<name>A0A844KNM9_9FIRM</name>
<sequence length="453" mass="52014">MSRYKLRANYDIENIDSQKMDGTVIVDVPMLSNGELNYGLSHIKKKLYEENVYPSEIGFDIMSLATMVYMADTRIERVVHGQDSWTREIELEIPVSNVEIWDSQIRTVERMLKFLTGDLWKITLSSRAWQFNNLEEVREKSNKYDEVSLFSGGMDSLISTINLMENKKNTLLISHAGEGLTKNAQKNIVNKFDLLYPDVLHTWLDLWMVFPRDYIPAGGNDNNTRSRSFLFIGYALFAMTGMDNINELLVPENGLIALNVPLDETRVGSFSTRTTHPFYLSLWNELLVGLGLNLSVKNPYWNKTKGEMAGECKNKDVLYETMKLSFSCSSPGKARWKQLSQQHCGYCVPCLIRRAAMHKAFGDDGTVYTETSIYEMQNKNAEGMGIQLRSFQYAIDKIKQDRNRALFYIHKPGPLPQDDEYLRELADTYIRGLLEVDAFIQDNLAQEDENNDL</sequence>
<evidence type="ECO:0000313" key="1">
    <source>
        <dbReference type="EMBL" id="MTR82097.1"/>
    </source>
</evidence>
<dbReference type="Gene3D" id="3.40.50.620">
    <property type="entry name" value="HUPs"/>
    <property type="match status" value="1"/>
</dbReference>
<evidence type="ECO:0000313" key="2">
    <source>
        <dbReference type="Proteomes" id="UP000446657"/>
    </source>
</evidence>
<accession>A0A844KNM9</accession>
<dbReference type="AlphaFoldDB" id="A0A844KNM9"/>
<reference evidence="1 2" key="1">
    <citation type="journal article" date="2019" name="Nat. Med.">
        <title>A library of human gut bacterial isolates paired with longitudinal multiomics data enables mechanistic microbiome research.</title>
        <authorList>
            <person name="Poyet M."/>
            <person name="Groussin M."/>
            <person name="Gibbons S.M."/>
            <person name="Avila-Pacheco J."/>
            <person name="Jiang X."/>
            <person name="Kearney S.M."/>
            <person name="Perrotta A.R."/>
            <person name="Berdy B."/>
            <person name="Zhao S."/>
            <person name="Lieberman T.D."/>
            <person name="Swanson P.K."/>
            <person name="Smith M."/>
            <person name="Roesemann S."/>
            <person name="Alexander J.E."/>
            <person name="Rich S.A."/>
            <person name="Livny J."/>
            <person name="Vlamakis H."/>
            <person name="Clish C."/>
            <person name="Bullock K."/>
            <person name="Deik A."/>
            <person name="Scott J."/>
            <person name="Pierce K.A."/>
            <person name="Xavier R.J."/>
            <person name="Alm E.J."/>
        </authorList>
    </citation>
    <scope>NUCLEOTIDE SEQUENCE [LARGE SCALE GENOMIC DNA]</scope>
    <source>
        <strain evidence="1 2">BIOML-A1</strain>
    </source>
</reference>
<dbReference type="InterPro" id="IPR014729">
    <property type="entry name" value="Rossmann-like_a/b/a_fold"/>
</dbReference>
<dbReference type="EMBL" id="WNAL01000019">
    <property type="protein sequence ID" value="MTR82097.1"/>
    <property type="molecule type" value="Genomic_DNA"/>
</dbReference>
<proteinExistence type="predicted"/>
<gene>
    <name evidence="1" type="ORF">GMD30_10395</name>
</gene>
<organism evidence="1 2">
    <name type="scientific">Roseburia faecis</name>
    <dbReference type="NCBI Taxonomy" id="301302"/>
    <lineage>
        <taxon>Bacteria</taxon>
        <taxon>Bacillati</taxon>
        <taxon>Bacillota</taxon>
        <taxon>Clostridia</taxon>
        <taxon>Lachnospirales</taxon>
        <taxon>Lachnospiraceae</taxon>
        <taxon>Roseburia</taxon>
    </lineage>
</organism>
<evidence type="ECO:0008006" key="3">
    <source>
        <dbReference type="Google" id="ProtNLM"/>
    </source>
</evidence>
<dbReference type="InterPro" id="IPR049676">
    <property type="entry name" value="QatC"/>
</dbReference>
<dbReference type="NCBIfam" id="NF041925">
    <property type="entry name" value="QatC"/>
    <property type="match status" value="1"/>
</dbReference>
<protein>
    <recommendedName>
        <fullName evidence="3">7-cyano-7-deazaguanine synthase</fullName>
    </recommendedName>
</protein>